<sequence>MPGRQYESDQVTGRHDRHDDAAWFHYQPNAAGPAPHGVDADTFVRESMTVTHARPRSIPPEEAGAVVHHGRSWSPSRSRSRSNSRDGHRSRGLVRGGLDSHFHHRSQSRSNSRSRSRVGRARDIVEDNLTASTAGIGASIIGAVVGGFVANRASEALQNRSHRSGGGGGTGGSRYDPDHANVPRIASTIIGAVAGGLGANVLASHLGDHCDRSRDRSTWERQYSREEYEYRRMSRGGEYDRDEEAYDFVNDAEGKHEPRPRSRGSDYRN</sequence>
<accession>A0A0M8MYN7</accession>
<organism evidence="2 3">
    <name type="scientific">Escovopsis weberi</name>
    <dbReference type="NCBI Taxonomy" id="150374"/>
    <lineage>
        <taxon>Eukaryota</taxon>
        <taxon>Fungi</taxon>
        <taxon>Dikarya</taxon>
        <taxon>Ascomycota</taxon>
        <taxon>Pezizomycotina</taxon>
        <taxon>Sordariomycetes</taxon>
        <taxon>Hypocreomycetidae</taxon>
        <taxon>Hypocreales</taxon>
        <taxon>Hypocreaceae</taxon>
        <taxon>Escovopsis</taxon>
    </lineage>
</organism>
<evidence type="ECO:0000313" key="3">
    <source>
        <dbReference type="Proteomes" id="UP000053831"/>
    </source>
</evidence>
<feature type="compositionally biased region" description="Basic residues" evidence="1">
    <location>
        <begin position="102"/>
        <end position="119"/>
    </location>
</feature>
<dbReference type="STRING" id="150374.A0A0M8MYN7"/>
<feature type="compositionally biased region" description="Basic and acidic residues" evidence="1">
    <location>
        <begin position="252"/>
        <end position="269"/>
    </location>
</feature>
<feature type="region of interest" description="Disordered" evidence="1">
    <location>
        <begin position="1"/>
        <end position="119"/>
    </location>
</feature>
<gene>
    <name evidence="2" type="ORF">ESCO_001062</name>
</gene>
<evidence type="ECO:0000256" key="1">
    <source>
        <dbReference type="SAM" id="MobiDB-lite"/>
    </source>
</evidence>
<feature type="compositionally biased region" description="Basic and acidic residues" evidence="1">
    <location>
        <begin position="12"/>
        <end position="22"/>
    </location>
</feature>
<dbReference type="AlphaFoldDB" id="A0A0M8MYN7"/>
<name>A0A0M8MYN7_ESCWE</name>
<dbReference type="EMBL" id="LGSR01000020">
    <property type="protein sequence ID" value="KOS19537.1"/>
    <property type="molecule type" value="Genomic_DNA"/>
</dbReference>
<dbReference type="Proteomes" id="UP000053831">
    <property type="component" value="Unassembled WGS sequence"/>
</dbReference>
<keyword evidence="3" id="KW-1185">Reference proteome</keyword>
<feature type="region of interest" description="Disordered" evidence="1">
    <location>
        <begin position="234"/>
        <end position="269"/>
    </location>
</feature>
<evidence type="ECO:0008006" key="4">
    <source>
        <dbReference type="Google" id="ProtNLM"/>
    </source>
</evidence>
<proteinExistence type="predicted"/>
<comment type="caution">
    <text evidence="2">The sequence shown here is derived from an EMBL/GenBank/DDBJ whole genome shotgun (WGS) entry which is preliminary data.</text>
</comment>
<reference evidence="2 3" key="1">
    <citation type="submission" date="2015-07" db="EMBL/GenBank/DDBJ databases">
        <title>The genome of the fungus Escovopsis weberi, a specialized disease agent of ant agriculture.</title>
        <authorList>
            <person name="de Man T.J."/>
            <person name="Stajich J.E."/>
            <person name="Kubicek C.P."/>
            <person name="Chenthamara K."/>
            <person name="Atanasova L."/>
            <person name="Druzhinina I.S."/>
            <person name="Birnbaum S."/>
            <person name="Barribeau S.M."/>
            <person name="Teiling C."/>
            <person name="Suen G."/>
            <person name="Currie C."/>
            <person name="Gerardo N.M."/>
        </authorList>
    </citation>
    <scope>NUCLEOTIDE SEQUENCE [LARGE SCALE GENOMIC DNA]</scope>
</reference>
<evidence type="ECO:0000313" key="2">
    <source>
        <dbReference type="EMBL" id="KOS19537.1"/>
    </source>
</evidence>
<protein>
    <recommendedName>
        <fullName evidence="4">Glycine zipper 2TM domain-containing protein</fullName>
    </recommendedName>
</protein>